<organism evidence="1 2">
    <name type="scientific">Brassica carinata</name>
    <name type="common">Ethiopian mustard</name>
    <name type="synonym">Abyssinian cabbage</name>
    <dbReference type="NCBI Taxonomy" id="52824"/>
    <lineage>
        <taxon>Eukaryota</taxon>
        <taxon>Viridiplantae</taxon>
        <taxon>Streptophyta</taxon>
        <taxon>Embryophyta</taxon>
        <taxon>Tracheophyta</taxon>
        <taxon>Spermatophyta</taxon>
        <taxon>Magnoliopsida</taxon>
        <taxon>eudicotyledons</taxon>
        <taxon>Gunneridae</taxon>
        <taxon>Pentapetalae</taxon>
        <taxon>rosids</taxon>
        <taxon>malvids</taxon>
        <taxon>Brassicales</taxon>
        <taxon>Brassicaceae</taxon>
        <taxon>Brassiceae</taxon>
        <taxon>Brassica</taxon>
    </lineage>
</organism>
<sequence length="153" mass="17254">MHITPQFPLETLMKYLGIYRKLHIPDGSGNLYLNSTPAMKFYFDMNLPAIAEFTATYHVELSVDDGNDNATFVVFDREVLKLTKKDAAALAVDEINGGGGEQLPQCLEELGGKEFVFQIRVTPFNFTQNHRIFTVSGISDHIEPEYFPVSNYV</sequence>
<name>A0A8X7VMZ3_BRACI</name>
<dbReference type="OrthoDB" id="1113559at2759"/>
<protein>
    <submittedName>
        <fullName evidence="1">Uncharacterized protein</fullName>
    </submittedName>
</protein>
<accession>A0A8X7VMZ3</accession>
<dbReference type="AlphaFoldDB" id="A0A8X7VMZ3"/>
<comment type="caution">
    <text evidence="1">The sequence shown here is derived from an EMBL/GenBank/DDBJ whole genome shotgun (WGS) entry which is preliminary data.</text>
</comment>
<dbReference type="EMBL" id="JAAMPC010000004">
    <property type="protein sequence ID" value="KAG2314519.1"/>
    <property type="molecule type" value="Genomic_DNA"/>
</dbReference>
<dbReference type="Gene3D" id="2.40.50.140">
    <property type="entry name" value="Nucleic acid-binding proteins"/>
    <property type="match status" value="1"/>
</dbReference>
<gene>
    <name evidence="1" type="ORF">Bca52824_017641</name>
</gene>
<dbReference type="InterPro" id="IPR012340">
    <property type="entry name" value="NA-bd_OB-fold"/>
</dbReference>
<dbReference type="Proteomes" id="UP000886595">
    <property type="component" value="Unassembled WGS sequence"/>
</dbReference>
<reference evidence="1 2" key="1">
    <citation type="submission" date="2020-02" db="EMBL/GenBank/DDBJ databases">
        <authorList>
            <person name="Ma Q."/>
            <person name="Huang Y."/>
            <person name="Song X."/>
            <person name="Pei D."/>
        </authorList>
    </citation>
    <scope>NUCLEOTIDE SEQUENCE [LARGE SCALE GENOMIC DNA]</scope>
    <source>
        <strain evidence="1">Sxm20200214</strain>
        <tissue evidence="1">Leaf</tissue>
    </source>
</reference>
<dbReference type="SUPFAM" id="SSF50249">
    <property type="entry name" value="Nucleic acid-binding proteins"/>
    <property type="match status" value="1"/>
</dbReference>
<evidence type="ECO:0000313" key="2">
    <source>
        <dbReference type="Proteomes" id="UP000886595"/>
    </source>
</evidence>
<proteinExistence type="predicted"/>
<evidence type="ECO:0000313" key="1">
    <source>
        <dbReference type="EMBL" id="KAG2314519.1"/>
    </source>
</evidence>
<keyword evidence="2" id="KW-1185">Reference proteome</keyword>